<name>A0A9X4H1E5_9XANT</name>
<protein>
    <submittedName>
        <fullName evidence="2">Uncharacterized protein</fullName>
    </submittedName>
</protein>
<feature type="transmembrane region" description="Helical" evidence="1">
    <location>
        <begin position="64"/>
        <end position="85"/>
    </location>
</feature>
<feature type="transmembrane region" description="Helical" evidence="1">
    <location>
        <begin position="21"/>
        <end position="44"/>
    </location>
</feature>
<organism evidence="2 3">
    <name type="scientific">Xanthomonas hortorum pv. hederae</name>
    <dbReference type="NCBI Taxonomy" id="453603"/>
    <lineage>
        <taxon>Bacteria</taxon>
        <taxon>Pseudomonadati</taxon>
        <taxon>Pseudomonadota</taxon>
        <taxon>Gammaproteobacteria</taxon>
        <taxon>Lysobacterales</taxon>
        <taxon>Lysobacteraceae</taxon>
        <taxon>Xanthomonas</taxon>
    </lineage>
</organism>
<keyword evidence="1" id="KW-0812">Transmembrane</keyword>
<dbReference type="RefSeq" id="WP_273664066.1">
    <property type="nucleotide sequence ID" value="NZ_CP168178.1"/>
</dbReference>
<comment type="caution">
    <text evidence="2">The sequence shown here is derived from an EMBL/GenBank/DDBJ whole genome shotgun (WGS) entry which is preliminary data.</text>
</comment>
<evidence type="ECO:0000313" key="3">
    <source>
        <dbReference type="Proteomes" id="UP001140230"/>
    </source>
</evidence>
<sequence length="157" mass="17463">MAGRAHNMERSMKHSEESLAHQIALGWIASLAILATTLLSMALFGMFSEADFIALRQDPGYDGVFVLKILSAVYLFSAIGVYAFGSSRIFRWVETSTAILAFLLMLLHHLSHWVAGQRIGLMSHLMDVLHHVSMGWVILNSLRWARLSRKPGAGKPD</sequence>
<gene>
    <name evidence="2" type="ORF">NY667_10565</name>
</gene>
<reference evidence="2" key="1">
    <citation type="journal article" date="2022" name="Phytopathology">
        <title>Whole genome sequencing-based tracing of a 2022 introduction and outbreak of Xanthomonas hortorum pv. pelargonii.</title>
        <authorList>
            <person name="Iruegas Bocardo F."/>
            <person name="Weisberg A.J."/>
            <person name="Riutta E.R."/>
            <person name="Kilday K.B."/>
            <person name="Bonkowski J.C."/>
            <person name="Creswell T.C."/>
            <person name="Daughtrey M."/>
            <person name="Rane K.K."/>
            <person name="Grunwald N.J."/>
            <person name="Chang J.H."/>
            <person name="Putnam M."/>
        </authorList>
    </citation>
    <scope>NUCLEOTIDE SEQUENCE</scope>
    <source>
        <strain evidence="2">22-338</strain>
    </source>
</reference>
<keyword evidence="1" id="KW-0472">Membrane</keyword>
<evidence type="ECO:0000313" key="2">
    <source>
        <dbReference type="EMBL" id="MDC8638260.1"/>
    </source>
</evidence>
<dbReference type="Proteomes" id="UP001140230">
    <property type="component" value="Unassembled WGS sequence"/>
</dbReference>
<reference evidence="2" key="2">
    <citation type="submission" date="2022-08" db="EMBL/GenBank/DDBJ databases">
        <authorList>
            <person name="Iruegas-Bocardo F."/>
            <person name="Weisberg A.J."/>
            <person name="Riutta E.R."/>
            <person name="Kilday K."/>
            <person name="Bonkowski J.C."/>
            <person name="Creswell T."/>
            <person name="Daughtrey M.L."/>
            <person name="Rane K."/>
            <person name="Grunwald N.J."/>
            <person name="Chang J.H."/>
            <person name="Putnam M.L."/>
        </authorList>
    </citation>
    <scope>NUCLEOTIDE SEQUENCE</scope>
    <source>
        <strain evidence="2">22-338</strain>
    </source>
</reference>
<dbReference type="EMBL" id="JANWTP010000029">
    <property type="protein sequence ID" value="MDC8638260.1"/>
    <property type="molecule type" value="Genomic_DNA"/>
</dbReference>
<proteinExistence type="predicted"/>
<dbReference type="AlphaFoldDB" id="A0A9X4H1E5"/>
<feature type="transmembrane region" description="Helical" evidence="1">
    <location>
        <begin position="97"/>
        <end position="116"/>
    </location>
</feature>
<keyword evidence="1" id="KW-1133">Transmembrane helix</keyword>
<accession>A0A9X4H1E5</accession>
<evidence type="ECO:0000256" key="1">
    <source>
        <dbReference type="SAM" id="Phobius"/>
    </source>
</evidence>